<dbReference type="InterPro" id="IPR039261">
    <property type="entry name" value="FNR_nucleotide-bd"/>
</dbReference>
<dbReference type="EMBL" id="CP081495">
    <property type="protein sequence ID" value="UYW02531.1"/>
    <property type="molecule type" value="Genomic_DNA"/>
</dbReference>
<name>A0ABY6M1W8_9FLAO</name>
<feature type="domain" description="Flavodoxin-like" evidence="4">
    <location>
        <begin position="342"/>
        <end position="477"/>
    </location>
</feature>
<evidence type="ECO:0000256" key="3">
    <source>
        <dbReference type="SAM" id="Phobius"/>
    </source>
</evidence>
<dbReference type="PANTHER" id="PTHR19384">
    <property type="entry name" value="NITRIC OXIDE SYNTHASE-RELATED"/>
    <property type="match status" value="1"/>
</dbReference>
<dbReference type="Pfam" id="PF00175">
    <property type="entry name" value="NAD_binding_1"/>
    <property type="match status" value="1"/>
</dbReference>
<protein>
    <recommendedName>
        <fullName evidence="2">NADPH--hemoprotein reductase</fullName>
        <ecNumber evidence="2">1.6.2.4</ecNumber>
    </recommendedName>
</protein>
<dbReference type="Pfam" id="PF00258">
    <property type="entry name" value="Flavodoxin_1"/>
    <property type="match status" value="1"/>
</dbReference>
<accession>A0ABY6M1W8</accession>
<dbReference type="Pfam" id="PF03929">
    <property type="entry name" value="PepSY_TM"/>
    <property type="match status" value="1"/>
</dbReference>
<keyword evidence="3" id="KW-0812">Transmembrane</keyword>
<dbReference type="PANTHER" id="PTHR19384:SF17">
    <property type="entry name" value="NADPH--CYTOCHROME P450 REDUCTASE"/>
    <property type="match status" value="1"/>
</dbReference>
<evidence type="ECO:0000313" key="6">
    <source>
        <dbReference type="EMBL" id="UYW02531.1"/>
    </source>
</evidence>
<keyword evidence="1" id="KW-0285">Flavoprotein</keyword>
<organism evidence="6 7">
    <name type="scientific">Flavobacterium agricola</name>
    <dbReference type="NCBI Taxonomy" id="2870839"/>
    <lineage>
        <taxon>Bacteria</taxon>
        <taxon>Pseudomonadati</taxon>
        <taxon>Bacteroidota</taxon>
        <taxon>Flavobacteriia</taxon>
        <taxon>Flavobacteriales</taxon>
        <taxon>Flavobacteriaceae</taxon>
        <taxon>Flavobacterium</taxon>
    </lineage>
</organism>
<feature type="domain" description="FAD-binding FR-type" evidence="5">
    <location>
        <begin position="496"/>
        <end position="592"/>
    </location>
</feature>
<dbReference type="Gene3D" id="3.40.50.80">
    <property type="entry name" value="Nucleotide-binding domain of ferredoxin-NADP reductase (FNR) module"/>
    <property type="match status" value="1"/>
</dbReference>
<dbReference type="SUPFAM" id="SSF52343">
    <property type="entry name" value="Ferredoxin reductase-like, C-terminal NADP-linked domain"/>
    <property type="match status" value="1"/>
</dbReference>
<dbReference type="EC" id="1.6.2.4" evidence="2"/>
<sequence length="731" mass="82979">MTTSIWRLAHLILAVFSFLFILMASVTGAILSLEPVIEKSAAYKSSNFNQLTLNQVVPVLKQQYDEILDLSIDENQFVTIQGFDADGNDYTHIINPETGEVLGKPQQQSEFFQWITSLHRSLFLHETGRFIIGFVSFLLFLIAFSGTILIIKRQQSIKNFFNKITKEFFAQYYHVFAGRLLLIPILIISLTGTYLFMLRFEMIPMVASQEASELLVESIEDPMDVQNFPAFKNIKLSEVQKIEFPFMEDPEEFYKIKLTDQEVLISQYSGNIVQTKPIAKAEIFQQFSLDLHTGRTNSIWAIILGIASINIIFFIWSGFVITYKRTKTKLVKNSISVDEAEIVLFVGSENGSTLTFANKIFTQLINQDIKAYIAVFNEYQTFAKAKHFVFFTSTYGMGEAPSNAKKFEKLIANTAQNATVKYTVVGFGSKAYKEFCAFAYKVDALLAQQNWAKPLLPVFTVNDKSPIEFAQWVKAFNEGSRYKLYASPDFYAIEMPKTKPFEVLATSTVFANDTTFTVALQTKQKFKSGDLLAVYPANDYRERLYSIGKVNGQLQLVVKLHEFGLGSQFLYQLQVNQTIKARLVKNANFHFPQTAKQVVLIANGTGIAPFLGMIDENDKAIETHLYAGFRYNNETTAFYQQFMQHNSSLNKLKTVQFAFSREAEKTYVMDLIKKDAVQIASILNNGGVIMICGALAMQRDVELVLEQVCSEQNIQPFATYVANNQFLTDCY</sequence>
<dbReference type="SUPFAM" id="SSF52218">
    <property type="entry name" value="Flavoproteins"/>
    <property type="match status" value="1"/>
</dbReference>
<dbReference type="PROSITE" id="PS50902">
    <property type="entry name" value="FLAVODOXIN_LIKE"/>
    <property type="match status" value="1"/>
</dbReference>
<feature type="transmembrane region" description="Helical" evidence="3">
    <location>
        <begin position="172"/>
        <end position="196"/>
    </location>
</feature>
<dbReference type="SUPFAM" id="SSF63380">
    <property type="entry name" value="Riboflavin synthase domain-like"/>
    <property type="match status" value="1"/>
</dbReference>
<reference evidence="6" key="1">
    <citation type="submission" date="2021-08" db="EMBL/GenBank/DDBJ databases">
        <title>Flavobacterium sp. strain CC-SYL302.</title>
        <authorList>
            <person name="Lin S.-Y."/>
            <person name="Lee T.-H."/>
            <person name="Young C.-C."/>
        </authorList>
    </citation>
    <scope>NUCLEOTIDE SEQUENCE</scope>
    <source>
        <strain evidence="6">CC-SYL302</strain>
    </source>
</reference>
<dbReference type="InterPro" id="IPR001709">
    <property type="entry name" value="Flavoprot_Pyr_Nucl_cyt_Rdtase"/>
</dbReference>
<dbReference type="InterPro" id="IPR008254">
    <property type="entry name" value="Flavodoxin/NO_synth"/>
</dbReference>
<keyword evidence="3" id="KW-1133">Transmembrane helix</keyword>
<dbReference type="InterPro" id="IPR005625">
    <property type="entry name" value="PepSY-ass_TM"/>
</dbReference>
<dbReference type="Gene3D" id="3.40.50.360">
    <property type="match status" value="1"/>
</dbReference>
<gene>
    <name evidence="6" type="ORF">K5I29_06565</name>
</gene>
<dbReference type="Proteomes" id="UP001163328">
    <property type="component" value="Chromosome"/>
</dbReference>
<proteinExistence type="predicted"/>
<dbReference type="RefSeq" id="WP_264435099.1">
    <property type="nucleotide sequence ID" value="NZ_CP081495.1"/>
</dbReference>
<keyword evidence="7" id="KW-1185">Reference proteome</keyword>
<dbReference type="InterPro" id="IPR029039">
    <property type="entry name" value="Flavoprotein-like_sf"/>
</dbReference>
<keyword evidence="3" id="KW-0472">Membrane</keyword>
<dbReference type="InterPro" id="IPR017938">
    <property type="entry name" value="Riboflavin_synthase-like_b-brl"/>
</dbReference>
<dbReference type="PRINTS" id="PR00371">
    <property type="entry name" value="FPNCR"/>
</dbReference>
<evidence type="ECO:0000313" key="7">
    <source>
        <dbReference type="Proteomes" id="UP001163328"/>
    </source>
</evidence>
<dbReference type="InterPro" id="IPR017927">
    <property type="entry name" value="FAD-bd_FR_type"/>
</dbReference>
<dbReference type="InterPro" id="IPR001433">
    <property type="entry name" value="OxRdtase_FAD/NAD-bd"/>
</dbReference>
<dbReference type="PROSITE" id="PS51384">
    <property type="entry name" value="FAD_FR"/>
    <property type="match status" value="1"/>
</dbReference>
<feature type="transmembrane region" description="Helical" evidence="3">
    <location>
        <begin position="299"/>
        <end position="323"/>
    </location>
</feature>
<evidence type="ECO:0000256" key="1">
    <source>
        <dbReference type="ARBA" id="ARBA00022630"/>
    </source>
</evidence>
<evidence type="ECO:0000256" key="2">
    <source>
        <dbReference type="ARBA" id="ARBA00023797"/>
    </source>
</evidence>
<evidence type="ECO:0000259" key="5">
    <source>
        <dbReference type="PROSITE" id="PS51384"/>
    </source>
</evidence>
<evidence type="ECO:0000259" key="4">
    <source>
        <dbReference type="PROSITE" id="PS50902"/>
    </source>
</evidence>
<feature type="transmembrane region" description="Helical" evidence="3">
    <location>
        <begin position="130"/>
        <end position="151"/>
    </location>
</feature>